<evidence type="ECO:0000259" key="3">
    <source>
        <dbReference type="PROSITE" id="PS50263"/>
    </source>
</evidence>
<dbReference type="InterPro" id="IPR003010">
    <property type="entry name" value="C-N_Hydrolase"/>
</dbReference>
<dbReference type="InterPro" id="IPR043957">
    <property type="entry name" value="Vanin_C"/>
</dbReference>
<dbReference type="Pfam" id="PF19018">
    <property type="entry name" value="Vanin_C"/>
    <property type="match status" value="1"/>
</dbReference>
<name>A0AAV6VBR6_9ARAC</name>
<accession>A0AAV6VBR6</accession>
<dbReference type="Gene3D" id="3.60.110.10">
    <property type="entry name" value="Carbon-nitrogen hydrolase"/>
    <property type="match status" value="1"/>
</dbReference>
<evidence type="ECO:0000313" key="5">
    <source>
        <dbReference type="Proteomes" id="UP000827092"/>
    </source>
</evidence>
<feature type="domain" description="CN hydrolase" evidence="3">
    <location>
        <begin position="47"/>
        <end position="310"/>
    </location>
</feature>
<keyword evidence="5" id="KW-1185">Reference proteome</keyword>
<dbReference type="PANTHER" id="PTHR10609">
    <property type="entry name" value="BIOTINIDASE-RELATED"/>
    <property type="match status" value="1"/>
</dbReference>
<reference evidence="4 5" key="1">
    <citation type="journal article" date="2022" name="Nat. Ecol. Evol.">
        <title>A masculinizing supergene underlies an exaggerated male reproductive morph in a spider.</title>
        <authorList>
            <person name="Hendrickx F."/>
            <person name="De Corte Z."/>
            <person name="Sonet G."/>
            <person name="Van Belleghem S.M."/>
            <person name="Kostlbacher S."/>
            <person name="Vangestel C."/>
        </authorList>
    </citation>
    <scope>NUCLEOTIDE SEQUENCE [LARGE SCALE GENOMIC DNA]</scope>
    <source>
        <strain evidence="4">W744_W776</strain>
    </source>
</reference>
<dbReference type="InterPro" id="IPR036526">
    <property type="entry name" value="C-N_Hydrolase_sf"/>
</dbReference>
<comment type="similarity">
    <text evidence="1">Belongs to the carbon-nitrogen hydrolase superfamily. BTD/VNN family.</text>
</comment>
<dbReference type="Pfam" id="PF00795">
    <property type="entry name" value="CN_hydrolase"/>
    <property type="match status" value="1"/>
</dbReference>
<dbReference type="PROSITE" id="PS50263">
    <property type="entry name" value="CN_HYDROLASE"/>
    <property type="match status" value="1"/>
</dbReference>
<sequence length="529" mass="58694">MLTAHSFQIKLYTMWSATTVVVGVALLCIAGTEATKHFYTAAVFESNRFGSRSDPPDVVIDTNLRLYSRAAEIAKAKGADVIVFSEYGIIPPGSRQQLKPFLETVPDPTKIRTNPCEQSEIYSQRPILHRLSCIAKNSSMVVVGNLGDIQNCTGQSECPPDGVFHYNTNAVFDRNGELLVRYHKEHLFFERGMDIPTEKQTPVFSTDFGTFATFVCFDSMFSRMSEVARWGEIEGVMFPTMWVDAPPQLVSVQYWQAWALGNGVTLLAANGQKPSESAVGSGVFHGQEGALAYTFNPDGISKLVVSTVPKKGACGVPIKSSITAITDTKTWEFKDDGKDVPQTCSNKFVPETPDAYKCQKEKMVTYTAVQLTKSEGFVEVCNNGMCCSLNYTTDGLKDETFYLGVFNGTYSAFNTYFWWEENCVLTRCDTQGTAACSTFPLRSQTVFRSVQLKANFTTDFVFPSVMSSGVRLVPRSEWQHSRLGAEVLIDFKSSSGQQLTSLGLKGRCFDKDPPYKRQKAETTFEETSE</sequence>
<protein>
    <recommendedName>
        <fullName evidence="3">CN hydrolase domain-containing protein</fullName>
    </recommendedName>
</protein>
<dbReference type="EMBL" id="JAFNEN010000131">
    <property type="protein sequence ID" value="KAG8193091.1"/>
    <property type="molecule type" value="Genomic_DNA"/>
</dbReference>
<evidence type="ECO:0000256" key="2">
    <source>
        <dbReference type="ARBA" id="ARBA00022801"/>
    </source>
</evidence>
<dbReference type="GO" id="GO:0016787">
    <property type="term" value="F:hydrolase activity"/>
    <property type="evidence" value="ECO:0007669"/>
    <property type="project" value="UniProtKB-KW"/>
</dbReference>
<keyword evidence="2" id="KW-0378">Hydrolase</keyword>
<proteinExistence type="inferred from homology"/>
<organism evidence="4 5">
    <name type="scientific">Oedothorax gibbosus</name>
    <dbReference type="NCBI Taxonomy" id="931172"/>
    <lineage>
        <taxon>Eukaryota</taxon>
        <taxon>Metazoa</taxon>
        <taxon>Ecdysozoa</taxon>
        <taxon>Arthropoda</taxon>
        <taxon>Chelicerata</taxon>
        <taxon>Arachnida</taxon>
        <taxon>Araneae</taxon>
        <taxon>Araneomorphae</taxon>
        <taxon>Entelegynae</taxon>
        <taxon>Araneoidea</taxon>
        <taxon>Linyphiidae</taxon>
        <taxon>Erigoninae</taxon>
        <taxon>Oedothorax</taxon>
    </lineage>
</organism>
<gene>
    <name evidence="4" type="ORF">JTE90_017842</name>
</gene>
<dbReference type="Proteomes" id="UP000827092">
    <property type="component" value="Unassembled WGS sequence"/>
</dbReference>
<dbReference type="PANTHER" id="PTHR10609:SF27">
    <property type="entry name" value="CN HYDROLASE DOMAIN-CONTAINING PROTEIN-RELATED"/>
    <property type="match status" value="1"/>
</dbReference>
<dbReference type="InterPro" id="IPR040154">
    <property type="entry name" value="Biotinidase/VNN"/>
</dbReference>
<evidence type="ECO:0000313" key="4">
    <source>
        <dbReference type="EMBL" id="KAG8193091.1"/>
    </source>
</evidence>
<dbReference type="AlphaFoldDB" id="A0AAV6VBR6"/>
<dbReference type="SUPFAM" id="SSF56317">
    <property type="entry name" value="Carbon-nitrogen hydrolase"/>
    <property type="match status" value="1"/>
</dbReference>
<evidence type="ECO:0000256" key="1">
    <source>
        <dbReference type="ARBA" id="ARBA00008225"/>
    </source>
</evidence>
<comment type="caution">
    <text evidence="4">The sequence shown here is derived from an EMBL/GenBank/DDBJ whole genome shotgun (WGS) entry which is preliminary data.</text>
</comment>